<sequence length="181" mass="20788">MQSLAKFIGEIKDRSHMDDEYVNANQRDPTILITISVASPPVILGNFCSRVNLSSCETYRPIILDMVIYVLFCMKRFDFVRGYSGVMSMTNLGVPNQSNCRKLANVLNEGFTRLRDYQCFAQVRQHHIYCLKIAYFAPLRFLLLMPLALNISFPFFVVVVFQIKLGAVDQNEAPTEFVMWP</sequence>
<protein>
    <submittedName>
        <fullName evidence="2">Uncharacterized protein</fullName>
    </submittedName>
</protein>
<dbReference type="Proteomes" id="UP000316621">
    <property type="component" value="Chromosome 1"/>
</dbReference>
<reference evidence="2 3" key="1">
    <citation type="journal article" date="2018" name="Science">
        <title>The opium poppy genome and morphinan production.</title>
        <authorList>
            <person name="Guo L."/>
            <person name="Winzer T."/>
            <person name="Yang X."/>
            <person name="Li Y."/>
            <person name="Ning Z."/>
            <person name="He Z."/>
            <person name="Teodor R."/>
            <person name="Lu Y."/>
            <person name="Bowser T.A."/>
            <person name="Graham I.A."/>
            <person name="Ye K."/>
        </authorList>
    </citation>
    <scope>NUCLEOTIDE SEQUENCE [LARGE SCALE GENOMIC DNA]</scope>
    <source>
        <strain evidence="3">cv. HN1</strain>
        <tissue evidence="2">Leaves</tissue>
    </source>
</reference>
<accession>A0A4Y7IIS6</accession>
<evidence type="ECO:0000313" key="2">
    <source>
        <dbReference type="EMBL" id="RZC47986.1"/>
    </source>
</evidence>
<dbReference type="EMBL" id="CM010715">
    <property type="protein sequence ID" value="RZC47986.1"/>
    <property type="molecule type" value="Genomic_DNA"/>
</dbReference>
<keyword evidence="3" id="KW-1185">Reference proteome</keyword>
<evidence type="ECO:0000256" key="1">
    <source>
        <dbReference type="SAM" id="Phobius"/>
    </source>
</evidence>
<dbReference type="AlphaFoldDB" id="A0A4Y7IIS6"/>
<organism evidence="2 3">
    <name type="scientific">Papaver somniferum</name>
    <name type="common">Opium poppy</name>
    <dbReference type="NCBI Taxonomy" id="3469"/>
    <lineage>
        <taxon>Eukaryota</taxon>
        <taxon>Viridiplantae</taxon>
        <taxon>Streptophyta</taxon>
        <taxon>Embryophyta</taxon>
        <taxon>Tracheophyta</taxon>
        <taxon>Spermatophyta</taxon>
        <taxon>Magnoliopsida</taxon>
        <taxon>Ranunculales</taxon>
        <taxon>Papaveraceae</taxon>
        <taxon>Papaveroideae</taxon>
        <taxon>Papaver</taxon>
    </lineage>
</organism>
<keyword evidence="1" id="KW-1133">Transmembrane helix</keyword>
<dbReference type="Gramene" id="RZC47986">
    <property type="protein sequence ID" value="RZC47986"/>
    <property type="gene ID" value="C5167_040931"/>
</dbReference>
<gene>
    <name evidence="2" type="ORF">C5167_040931</name>
</gene>
<proteinExistence type="predicted"/>
<feature type="transmembrane region" description="Helical" evidence="1">
    <location>
        <begin position="141"/>
        <end position="163"/>
    </location>
</feature>
<keyword evidence="1" id="KW-0472">Membrane</keyword>
<name>A0A4Y7IIS6_PAPSO</name>
<evidence type="ECO:0000313" key="3">
    <source>
        <dbReference type="Proteomes" id="UP000316621"/>
    </source>
</evidence>
<keyword evidence="1" id="KW-0812">Transmembrane</keyword>